<dbReference type="GO" id="GO:0030729">
    <property type="term" value="F:acetoacetate-CoA ligase activity"/>
    <property type="evidence" value="ECO:0007669"/>
    <property type="project" value="InterPro"/>
</dbReference>
<evidence type="ECO:0000313" key="11">
    <source>
        <dbReference type="EMBL" id="PSL03118.1"/>
    </source>
</evidence>
<name>A0A2P8E0Y6_9ACTN</name>
<comment type="caution">
    <text evidence="11">The sequence shown here is derived from an EMBL/GenBank/DDBJ whole genome shotgun (WGS) entry which is preliminary data.</text>
</comment>
<dbReference type="Gene3D" id="3.40.50.12780">
    <property type="entry name" value="N-terminal domain of ligase-like"/>
    <property type="match status" value="1"/>
</dbReference>
<dbReference type="SUPFAM" id="SSF56801">
    <property type="entry name" value="Acetyl-CoA synthetase-like"/>
    <property type="match status" value="1"/>
</dbReference>
<keyword evidence="3" id="KW-1277">Toxin-antitoxin system</keyword>
<evidence type="ECO:0000256" key="2">
    <source>
        <dbReference type="ARBA" id="ARBA00022598"/>
    </source>
</evidence>
<comment type="similarity">
    <text evidence="8">Belongs to the HepT RNase toxin family.</text>
</comment>
<dbReference type="GO" id="GO:0110001">
    <property type="term" value="C:toxin-antitoxin complex"/>
    <property type="evidence" value="ECO:0007669"/>
    <property type="project" value="InterPro"/>
</dbReference>
<dbReference type="InterPro" id="IPR042099">
    <property type="entry name" value="ANL_N_sf"/>
</dbReference>
<keyword evidence="5" id="KW-0547">Nucleotide-binding</keyword>
<feature type="domain" description="AMP-binding enzyme C-terminal" evidence="10">
    <location>
        <begin position="662"/>
        <end position="733"/>
    </location>
</feature>
<evidence type="ECO:0000256" key="5">
    <source>
        <dbReference type="ARBA" id="ARBA00022741"/>
    </source>
</evidence>
<accession>A0A2P8E0Y6</accession>
<dbReference type="GO" id="GO:0005524">
    <property type="term" value="F:ATP binding"/>
    <property type="evidence" value="ECO:0007669"/>
    <property type="project" value="UniProtKB-KW"/>
</dbReference>
<organism evidence="11 12">
    <name type="scientific">Haloactinopolyspora alba</name>
    <dbReference type="NCBI Taxonomy" id="648780"/>
    <lineage>
        <taxon>Bacteria</taxon>
        <taxon>Bacillati</taxon>
        <taxon>Actinomycetota</taxon>
        <taxon>Actinomycetes</taxon>
        <taxon>Jiangellales</taxon>
        <taxon>Jiangellaceae</taxon>
        <taxon>Haloactinopolyspora</taxon>
    </lineage>
</organism>
<comment type="similarity">
    <text evidence="1">Belongs to the ATP-dependent AMP-binding enzyme family.</text>
</comment>
<evidence type="ECO:0000259" key="10">
    <source>
        <dbReference type="Pfam" id="PF13193"/>
    </source>
</evidence>
<sequence length="773" mass="84624">MQQRDVLHLDKMIEAAATAIRICDESSVEELESHTDRRGSLFWNFMVLGEAARQVSEEVKSRFPELQWRQPIRLRNRVVHGYWDVDLEILHQTATAALPEFKADIQRIRDLLDADTSSADRAEVIWRPDPSRVAASRISRFRGWLRERGSTDTGSYDELWRWSVDEPAAFWGAVADFFEVAFHDPPEAVLPEPVMPGTRWFPGATLNYAEQALRAGDDTALAVVYRREDGLRQQLTYGQLRRRVAAARAGLAAHGVGRGDRVAAVVPNTPDALVAFLATASLGAVWSSCSPDFGTRAVADRFTQIEPTVLIAVDSYRYNGRVFDVTPTVDALRAELPSVKSTMIIGTSRAMWPESADDHRTVGWAELLQDHDGAPLEFTPVPFEHPLWVLYSSGTTGLPKGIVHGHGGIVLEHLKTMALHFDAGPGERFFWYTTTGWMMWNFLVSGLLTGSTVVLYDGSPSHPDLHALWRMAAEEDVSVFGTSAPFVQACLKDDVTLDPDAFASLRTVGSTGAPLTADGFRWLGAQLGPDVQIASFSGGTDLCTGFLGPAPDVPVWLGELSRPALGAAVAAYDEQGRPVADEVGELVLTRPMPSMPVAFWNDPDGTRLHDAYFADFPGVWRHGDWVTATAHGSAIIHGRSDSTLNRGGVRMGTAEFYRVTEGHPGVDDSLVIDTSGHGNGDGELLCFLVLAESAAPQDVEADLRRALRTELSPRHVPDRFLRVDAVPRTLNGKKCEVPVKKILAGADPDTAVSREALRNPDALDEFVALADRG</sequence>
<dbReference type="InterPro" id="IPR025110">
    <property type="entry name" value="AMP-bd_C"/>
</dbReference>
<dbReference type="InterPro" id="IPR005914">
    <property type="entry name" value="Acac_CoA_synth"/>
</dbReference>
<dbReference type="InterPro" id="IPR008201">
    <property type="entry name" value="HepT-like"/>
</dbReference>
<dbReference type="Gene3D" id="1.20.120.580">
    <property type="entry name" value="bsu32300-like"/>
    <property type="match status" value="1"/>
</dbReference>
<dbReference type="OrthoDB" id="9803968at2"/>
<feature type="domain" description="AMP-dependent synthetase/ligase" evidence="9">
    <location>
        <begin position="210"/>
        <end position="591"/>
    </location>
</feature>
<dbReference type="InterPro" id="IPR000873">
    <property type="entry name" value="AMP-dep_synth/lig_dom"/>
</dbReference>
<evidence type="ECO:0000256" key="4">
    <source>
        <dbReference type="ARBA" id="ARBA00022722"/>
    </source>
</evidence>
<keyword evidence="12" id="KW-1185">Reference proteome</keyword>
<evidence type="ECO:0000313" key="12">
    <source>
        <dbReference type="Proteomes" id="UP000243528"/>
    </source>
</evidence>
<keyword evidence="2" id="KW-0436">Ligase</keyword>
<keyword evidence="6" id="KW-0378">Hydrolase</keyword>
<evidence type="ECO:0000256" key="3">
    <source>
        <dbReference type="ARBA" id="ARBA00022649"/>
    </source>
</evidence>
<dbReference type="Pfam" id="PF01934">
    <property type="entry name" value="HepT-like"/>
    <property type="match status" value="1"/>
</dbReference>
<dbReference type="Pfam" id="PF13193">
    <property type="entry name" value="AMP-binding_C"/>
    <property type="match status" value="1"/>
</dbReference>
<protein>
    <submittedName>
        <fullName evidence="11">Acetoacetyl-CoA synthetase</fullName>
    </submittedName>
</protein>
<evidence type="ECO:0000259" key="9">
    <source>
        <dbReference type="Pfam" id="PF00501"/>
    </source>
</evidence>
<dbReference type="InterPro" id="IPR020845">
    <property type="entry name" value="AMP-binding_CS"/>
</dbReference>
<dbReference type="Proteomes" id="UP000243528">
    <property type="component" value="Unassembled WGS sequence"/>
</dbReference>
<evidence type="ECO:0000256" key="8">
    <source>
        <dbReference type="ARBA" id="ARBA00024207"/>
    </source>
</evidence>
<proteinExistence type="inferred from homology"/>
<evidence type="ECO:0000256" key="6">
    <source>
        <dbReference type="ARBA" id="ARBA00022801"/>
    </source>
</evidence>
<dbReference type="EMBL" id="PYGE01000008">
    <property type="protein sequence ID" value="PSL03118.1"/>
    <property type="molecule type" value="Genomic_DNA"/>
</dbReference>
<evidence type="ECO:0000256" key="1">
    <source>
        <dbReference type="ARBA" id="ARBA00006432"/>
    </source>
</evidence>
<dbReference type="InterPro" id="IPR045851">
    <property type="entry name" value="AMP-bd_C_sf"/>
</dbReference>
<dbReference type="InterPro" id="IPR037038">
    <property type="entry name" value="HepT-like_sf"/>
</dbReference>
<dbReference type="RefSeq" id="WP_106537546.1">
    <property type="nucleotide sequence ID" value="NZ_ML142902.1"/>
</dbReference>
<keyword evidence="4" id="KW-0540">Nuclease</keyword>
<dbReference type="AlphaFoldDB" id="A0A2P8E0Y6"/>
<dbReference type="Gene3D" id="3.30.300.30">
    <property type="match status" value="1"/>
</dbReference>
<evidence type="ECO:0000256" key="7">
    <source>
        <dbReference type="ARBA" id="ARBA00022840"/>
    </source>
</evidence>
<dbReference type="GO" id="GO:0006629">
    <property type="term" value="P:lipid metabolic process"/>
    <property type="evidence" value="ECO:0007669"/>
    <property type="project" value="InterPro"/>
</dbReference>
<dbReference type="GO" id="GO:0004540">
    <property type="term" value="F:RNA nuclease activity"/>
    <property type="evidence" value="ECO:0007669"/>
    <property type="project" value="InterPro"/>
</dbReference>
<reference evidence="11 12" key="1">
    <citation type="submission" date="2018-03" db="EMBL/GenBank/DDBJ databases">
        <title>Genomic Encyclopedia of Archaeal and Bacterial Type Strains, Phase II (KMG-II): from individual species to whole genera.</title>
        <authorList>
            <person name="Goeker M."/>
        </authorList>
    </citation>
    <scope>NUCLEOTIDE SEQUENCE [LARGE SCALE GENOMIC DNA]</scope>
    <source>
        <strain evidence="11 12">DSM 45211</strain>
    </source>
</reference>
<dbReference type="NCBIfam" id="TIGR01217">
    <property type="entry name" value="ac_ac_CoA_syn"/>
    <property type="match status" value="1"/>
</dbReference>
<dbReference type="PROSITE" id="PS00455">
    <property type="entry name" value="AMP_BINDING"/>
    <property type="match status" value="1"/>
</dbReference>
<gene>
    <name evidence="11" type="ORF">CLV30_10830</name>
</gene>
<dbReference type="GO" id="GO:0016787">
    <property type="term" value="F:hydrolase activity"/>
    <property type="evidence" value="ECO:0007669"/>
    <property type="project" value="UniProtKB-KW"/>
</dbReference>
<dbReference type="PANTHER" id="PTHR42921">
    <property type="entry name" value="ACETOACETYL-COA SYNTHETASE"/>
    <property type="match status" value="1"/>
</dbReference>
<dbReference type="NCBIfam" id="NF002937">
    <property type="entry name" value="PRK03584.1"/>
    <property type="match status" value="1"/>
</dbReference>
<dbReference type="PANTHER" id="PTHR42921:SF1">
    <property type="entry name" value="ACETOACETYL-COA SYNTHETASE"/>
    <property type="match status" value="1"/>
</dbReference>
<dbReference type="Pfam" id="PF00501">
    <property type="entry name" value="AMP-binding"/>
    <property type="match status" value="1"/>
</dbReference>
<keyword evidence="7" id="KW-0067">ATP-binding</keyword>